<dbReference type="InterPro" id="IPR036640">
    <property type="entry name" value="ABC1_TM_sf"/>
</dbReference>
<keyword evidence="11" id="KW-1185">Reference proteome</keyword>
<keyword evidence="3" id="KW-0547">Nucleotide-binding</keyword>
<feature type="transmembrane region" description="Helical" evidence="7">
    <location>
        <begin position="139"/>
        <end position="156"/>
    </location>
</feature>
<feature type="domain" description="ABC transporter" evidence="8">
    <location>
        <begin position="454"/>
        <end position="665"/>
    </location>
</feature>
<proteinExistence type="predicted"/>
<dbReference type="PANTHER" id="PTHR24221">
    <property type="entry name" value="ATP-BINDING CASSETTE SUB-FAMILY B"/>
    <property type="match status" value="1"/>
</dbReference>
<dbReference type="PROSITE" id="PS50893">
    <property type="entry name" value="ABC_TRANSPORTER_2"/>
    <property type="match status" value="1"/>
</dbReference>
<keyword evidence="5 7" id="KW-1133">Transmembrane helix</keyword>
<sequence>MRDRTALIGMSTAVAARRLLKALGIDATGAVAVDPNESLLDHLERYGVTGRVARIESNELAQLEAPILAQSSSGRWILIKEIRAYGMRIEDLPDHEQIVSHAAVQKEFSGVVFDRTLELPPAASLWSRLARLVWLQRRMLFPVVGFAIFVQLLELLSPQLTRTLVDDAFPQSSASLVTSLALGMILIALLKGWAGWLEQRCAQLLQARLDAILERGLLLHVMRLPFRYIESRSLGELMQGFQGIAQARSVLTGDALTAAFGAVTTIALLVMMSATMIAPTMFVAAVGVASALLAILAGQQQYRIQQSVVDAQVKERDKAAEIFTHIATLKSGGATNRAVDAWLALVKSARKLAQRSDRLMLGSQVGIDLLGQIQVQALWIWGGLRVMAGSLQLGELLAFILMAALFHSTVGRLAKTFVKLRTVKPHLRETQTLLEQQPIERPRSRPPRAGRPAIEIRNLWFRYADDRPWVFQGLDLNVAPGELHHLDGASGFGKTTLLKLVSGLYDPCDGSISIGGCGAHEARERMIYLPQQVRMLNASVRDNLRLFSAGAPFHRILRAAEVTGLAEMVDQLPMGYDTLIAHGGGNFSGGQRQLVALTAALAADREILLLDEATANLDALSARRVMTSPLFEGRTVLYAGHASSAYFPDGRNGHTQETSGPTLRV</sequence>
<dbReference type="InterPro" id="IPR003593">
    <property type="entry name" value="AAA+_ATPase"/>
</dbReference>
<reference evidence="11" key="1">
    <citation type="journal article" date="2019" name="Int. J. Syst. Evol. Microbiol.">
        <title>The Global Catalogue of Microorganisms (GCM) 10K type strain sequencing project: providing services to taxonomists for standard genome sequencing and annotation.</title>
        <authorList>
            <consortium name="The Broad Institute Genomics Platform"/>
            <consortium name="The Broad Institute Genome Sequencing Center for Infectious Disease"/>
            <person name="Wu L."/>
            <person name="Ma J."/>
        </authorList>
    </citation>
    <scope>NUCLEOTIDE SEQUENCE [LARGE SCALE GENOMIC DNA]</scope>
    <source>
        <strain evidence="11">CGMCC 1.10759</strain>
    </source>
</reference>
<dbReference type="EMBL" id="JBHSDU010000003">
    <property type="protein sequence ID" value="MFC4309110.1"/>
    <property type="molecule type" value="Genomic_DNA"/>
</dbReference>
<evidence type="ECO:0000256" key="1">
    <source>
        <dbReference type="ARBA" id="ARBA00004651"/>
    </source>
</evidence>
<evidence type="ECO:0000256" key="5">
    <source>
        <dbReference type="ARBA" id="ARBA00022989"/>
    </source>
</evidence>
<evidence type="ECO:0000259" key="8">
    <source>
        <dbReference type="PROSITE" id="PS50893"/>
    </source>
</evidence>
<comment type="caution">
    <text evidence="10">The sequence shown here is derived from an EMBL/GenBank/DDBJ whole genome shotgun (WGS) entry which is preliminary data.</text>
</comment>
<evidence type="ECO:0000256" key="7">
    <source>
        <dbReference type="SAM" id="Phobius"/>
    </source>
</evidence>
<dbReference type="PANTHER" id="PTHR24221:SF606">
    <property type="entry name" value="COLICIN V SECRETION-PROCESSING ATP-BINDING PROTEIN"/>
    <property type="match status" value="1"/>
</dbReference>
<dbReference type="PROSITE" id="PS50929">
    <property type="entry name" value="ABC_TM1F"/>
    <property type="match status" value="1"/>
</dbReference>
<dbReference type="InterPro" id="IPR027417">
    <property type="entry name" value="P-loop_NTPase"/>
</dbReference>
<organism evidence="10 11">
    <name type="scientific">Steroidobacter flavus</name>
    <dbReference type="NCBI Taxonomy" id="1842136"/>
    <lineage>
        <taxon>Bacteria</taxon>
        <taxon>Pseudomonadati</taxon>
        <taxon>Pseudomonadota</taxon>
        <taxon>Gammaproteobacteria</taxon>
        <taxon>Steroidobacterales</taxon>
        <taxon>Steroidobacteraceae</taxon>
        <taxon>Steroidobacter</taxon>
    </lineage>
</organism>
<feature type="transmembrane region" description="Helical" evidence="7">
    <location>
        <begin position="393"/>
        <end position="414"/>
    </location>
</feature>
<gene>
    <name evidence="10" type="ORF">ACFPN2_08470</name>
</gene>
<dbReference type="Gene3D" id="1.20.1560.10">
    <property type="entry name" value="ABC transporter type 1, transmembrane domain"/>
    <property type="match status" value="1"/>
</dbReference>
<dbReference type="RefSeq" id="WP_380596173.1">
    <property type="nucleotide sequence ID" value="NZ_JBHSDU010000003.1"/>
</dbReference>
<comment type="subcellular location">
    <subcellularLocation>
        <location evidence="1">Cell membrane</location>
        <topology evidence="1">Multi-pass membrane protein</topology>
    </subcellularLocation>
</comment>
<accession>A0ABV8SP69</accession>
<evidence type="ECO:0000259" key="9">
    <source>
        <dbReference type="PROSITE" id="PS50929"/>
    </source>
</evidence>
<evidence type="ECO:0000256" key="4">
    <source>
        <dbReference type="ARBA" id="ARBA00022840"/>
    </source>
</evidence>
<evidence type="ECO:0000256" key="6">
    <source>
        <dbReference type="ARBA" id="ARBA00023136"/>
    </source>
</evidence>
<dbReference type="SUPFAM" id="SSF90123">
    <property type="entry name" value="ABC transporter transmembrane region"/>
    <property type="match status" value="1"/>
</dbReference>
<keyword evidence="4" id="KW-0067">ATP-binding</keyword>
<dbReference type="InterPro" id="IPR011527">
    <property type="entry name" value="ABC1_TM_dom"/>
</dbReference>
<evidence type="ECO:0000256" key="3">
    <source>
        <dbReference type="ARBA" id="ARBA00022741"/>
    </source>
</evidence>
<dbReference type="Gene3D" id="3.40.50.300">
    <property type="entry name" value="P-loop containing nucleotide triphosphate hydrolases"/>
    <property type="match status" value="1"/>
</dbReference>
<dbReference type="Proteomes" id="UP001595904">
    <property type="component" value="Unassembled WGS sequence"/>
</dbReference>
<dbReference type="InterPro" id="IPR003439">
    <property type="entry name" value="ABC_transporter-like_ATP-bd"/>
</dbReference>
<keyword evidence="6 7" id="KW-0472">Membrane</keyword>
<protein>
    <submittedName>
        <fullName evidence="10">Peptidase domain-containing ABC transporter</fullName>
    </submittedName>
</protein>
<feature type="transmembrane region" description="Helical" evidence="7">
    <location>
        <begin position="276"/>
        <end position="297"/>
    </location>
</feature>
<name>A0ABV8SP69_9GAMM</name>
<feature type="transmembrane region" description="Helical" evidence="7">
    <location>
        <begin position="168"/>
        <end position="190"/>
    </location>
</feature>
<keyword evidence="2 7" id="KW-0812">Transmembrane</keyword>
<dbReference type="Pfam" id="PF00664">
    <property type="entry name" value="ABC_membrane"/>
    <property type="match status" value="1"/>
</dbReference>
<dbReference type="Pfam" id="PF00005">
    <property type="entry name" value="ABC_tran"/>
    <property type="match status" value="1"/>
</dbReference>
<evidence type="ECO:0000313" key="11">
    <source>
        <dbReference type="Proteomes" id="UP001595904"/>
    </source>
</evidence>
<evidence type="ECO:0000313" key="10">
    <source>
        <dbReference type="EMBL" id="MFC4309110.1"/>
    </source>
</evidence>
<dbReference type="InterPro" id="IPR039421">
    <property type="entry name" value="Type_1_exporter"/>
</dbReference>
<dbReference type="SUPFAM" id="SSF52540">
    <property type="entry name" value="P-loop containing nucleoside triphosphate hydrolases"/>
    <property type="match status" value="1"/>
</dbReference>
<feature type="domain" description="ABC transmembrane type-1" evidence="9">
    <location>
        <begin position="143"/>
        <end position="422"/>
    </location>
</feature>
<dbReference type="SMART" id="SM00382">
    <property type="entry name" value="AAA"/>
    <property type="match status" value="1"/>
</dbReference>
<evidence type="ECO:0000256" key="2">
    <source>
        <dbReference type="ARBA" id="ARBA00022692"/>
    </source>
</evidence>
<feature type="transmembrane region" description="Helical" evidence="7">
    <location>
        <begin position="250"/>
        <end position="270"/>
    </location>
</feature>